<comment type="caution">
    <text evidence="2">The sequence shown here is derived from an EMBL/GenBank/DDBJ whole genome shotgun (WGS) entry which is preliminary data.</text>
</comment>
<protein>
    <submittedName>
        <fullName evidence="2">Uncharacterized protein</fullName>
    </submittedName>
</protein>
<feature type="transmembrane region" description="Helical" evidence="1">
    <location>
        <begin position="7"/>
        <end position="26"/>
    </location>
</feature>
<accession>A0ABS5K992</accession>
<feature type="transmembrane region" description="Helical" evidence="1">
    <location>
        <begin position="38"/>
        <end position="57"/>
    </location>
</feature>
<name>A0ABS5K992_9BACT</name>
<evidence type="ECO:0000313" key="2">
    <source>
        <dbReference type="EMBL" id="MBS2211541.1"/>
    </source>
</evidence>
<organism evidence="2 3">
    <name type="scientific">Carboxylicivirga mesophila</name>
    <dbReference type="NCBI Taxonomy" id="1166478"/>
    <lineage>
        <taxon>Bacteria</taxon>
        <taxon>Pseudomonadati</taxon>
        <taxon>Bacteroidota</taxon>
        <taxon>Bacteroidia</taxon>
        <taxon>Marinilabiliales</taxon>
        <taxon>Marinilabiliaceae</taxon>
        <taxon>Carboxylicivirga</taxon>
    </lineage>
</organism>
<gene>
    <name evidence="2" type="ORF">KEM09_09020</name>
</gene>
<evidence type="ECO:0000256" key="1">
    <source>
        <dbReference type="SAM" id="Phobius"/>
    </source>
</evidence>
<dbReference type="RefSeq" id="WP_212227744.1">
    <property type="nucleotide sequence ID" value="NZ_JAGUCN010000009.1"/>
</dbReference>
<reference evidence="2 3" key="1">
    <citation type="journal article" date="2014" name="Int. J. Syst. Evol. Microbiol.">
        <title>Carboxylicivirga gen. nov. in the family Marinilabiliaceae with two novel species, Carboxylicivirga mesophila sp. nov. and Carboxylicivirga taeanensis sp. nov., and reclassification of Cytophaga fermentans as Saccharicrinis fermentans gen. nov., comb. nov.</title>
        <authorList>
            <person name="Yang S.H."/>
            <person name="Seo H.S."/>
            <person name="Woo J.H."/>
            <person name="Oh H.M."/>
            <person name="Jang H."/>
            <person name="Lee J.H."/>
            <person name="Kim S.J."/>
            <person name="Kwon K.K."/>
        </authorList>
    </citation>
    <scope>NUCLEOTIDE SEQUENCE [LARGE SCALE GENOMIC DNA]</scope>
    <source>
        <strain evidence="2 3">JCM 18290</strain>
    </source>
</reference>
<keyword evidence="1" id="KW-1133">Transmembrane helix</keyword>
<keyword evidence="1" id="KW-0812">Transmembrane</keyword>
<keyword evidence="1" id="KW-0472">Membrane</keyword>
<dbReference type="Proteomes" id="UP000721861">
    <property type="component" value="Unassembled WGS sequence"/>
</dbReference>
<proteinExistence type="predicted"/>
<dbReference type="EMBL" id="JAGUCN010000009">
    <property type="protein sequence ID" value="MBS2211541.1"/>
    <property type="molecule type" value="Genomic_DNA"/>
</dbReference>
<keyword evidence="3" id="KW-1185">Reference proteome</keyword>
<evidence type="ECO:0000313" key="3">
    <source>
        <dbReference type="Proteomes" id="UP000721861"/>
    </source>
</evidence>
<sequence length="65" mass="6960">MKLIRPIDLMVIIAVTFAIGFCTSLLVFSDTLAENSPLLTLGLSCAILSLIVARIVLKVLKSNKG</sequence>